<evidence type="ECO:0000256" key="6">
    <source>
        <dbReference type="ARBA" id="ARBA00023004"/>
    </source>
</evidence>
<keyword evidence="3 9" id="KW-0004">4Fe-4S</keyword>
<evidence type="ECO:0000256" key="1">
    <source>
        <dbReference type="ARBA" id="ARBA00001966"/>
    </source>
</evidence>
<feature type="binding site" evidence="9">
    <location>
        <position position="259"/>
    </location>
    <ligand>
        <name>[2Fe-2S] cluster</name>
        <dbReference type="ChEBI" id="CHEBI:190135"/>
    </ligand>
</feature>
<dbReference type="Pfam" id="PF05093">
    <property type="entry name" value="CIAPIN1"/>
    <property type="match status" value="1"/>
</dbReference>
<reference evidence="13 14" key="1">
    <citation type="submission" date="2016-03" db="EMBL/GenBank/DDBJ databases">
        <title>How can Kluyveromyces marxianus grow so fast - potential evolutionary course in Saccharomyces Complex revealed by comparative genomics.</title>
        <authorList>
            <person name="Mo W."/>
            <person name="Lu W."/>
            <person name="Yang X."/>
            <person name="Qi J."/>
            <person name="Lv H."/>
        </authorList>
    </citation>
    <scope>NUCLEOTIDE SEQUENCE [LARGE SCALE GENOMIC DNA]</scope>
    <source>
        <strain evidence="13 14">FIM1</strain>
    </source>
</reference>
<feature type="binding site" evidence="9">
    <location>
        <position position="307"/>
    </location>
    <ligand>
        <name>[4Fe-4S] cluster</name>
        <dbReference type="ChEBI" id="CHEBI:49883"/>
    </ligand>
</feature>
<evidence type="ECO:0000256" key="2">
    <source>
        <dbReference type="ARBA" id="ARBA00008169"/>
    </source>
</evidence>
<keyword evidence="7 9" id="KW-0411">Iron-sulfur</keyword>
<keyword evidence="14" id="KW-1185">Reference proteome</keyword>
<comment type="caution">
    <text evidence="9">Lacks conserved residue(s) required for the propagation of feature annotation.</text>
</comment>
<comment type="cofactor">
    <cofactor evidence="9">
        <name>[2Fe-2S] cluster</name>
        <dbReference type="ChEBI" id="CHEBI:190135"/>
    </cofactor>
</comment>
<accession>A0ABX6EYD5</accession>
<name>A0ABX6EYD5_KLUMA</name>
<evidence type="ECO:0000256" key="9">
    <source>
        <dbReference type="HAMAP-Rule" id="MF_03115"/>
    </source>
</evidence>
<feature type="compositionally biased region" description="Acidic residues" evidence="10">
    <location>
        <begin position="187"/>
        <end position="203"/>
    </location>
</feature>
<dbReference type="InterPro" id="IPR007785">
    <property type="entry name" value="Anamorsin"/>
</dbReference>
<evidence type="ECO:0000256" key="7">
    <source>
        <dbReference type="ARBA" id="ARBA00023014"/>
    </source>
</evidence>
<evidence type="ECO:0000256" key="5">
    <source>
        <dbReference type="ARBA" id="ARBA00022723"/>
    </source>
</evidence>
<keyword evidence="9" id="KW-0001">2Fe-2S</keyword>
<feature type="binding site" evidence="9">
    <location>
        <position position="261"/>
    </location>
    <ligand>
        <name>[2Fe-2S] cluster</name>
        <dbReference type="ChEBI" id="CHEBI:190135"/>
    </ligand>
</feature>
<dbReference type="InterPro" id="IPR046408">
    <property type="entry name" value="CIAPIN1"/>
</dbReference>
<keyword evidence="6 9" id="KW-0408">Iron</keyword>
<protein>
    <submittedName>
        <fullName evidence="13">Protein DRE2</fullName>
    </submittedName>
</protein>
<feature type="short sequence motif" description="Cx2C motif 2" evidence="9">
    <location>
        <begin position="315"/>
        <end position="318"/>
    </location>
</feature>
<feature type="domain" description="Anamorsin C-terminal" evidence="11">
    <location>
        <begin position="240"/>
        <end position="334"/>
    </location>
</feature>
<keyword evidence="8 9" id="KW-0496">Mitochondrion</keyword>
<feature type="domain" description="Fe-S cluster assembly protein Dre2 N-terminal" evidence="12">
    <location>
        <begin position="7"/>
        <end position="133"/>
    </location>
</feature>
<evidence type="ECO:0000313" key="13">
    <source>
        <dbReference type="EMBL" id="QGN15263.1"/>
    </source>
</evidence>
<feature type="region of interest" description="Disordered" evidence="10">
    <location>
        <begin position="187"/>
        <end position="206"/>
    </location>
</feature>
<feature type="binding site" evidence="9">
    <location>
        <position position="256"/>
    </location>
    <ligand>
        <name>[2Fe-2S] cluster</name>
        <dbReference type="ChEBI" id="CHEBI:190135"/>
    </ligand>
</feature>
<dbReference type="Proteomes" id="UP000422736">
    <property type="component" value="Chromosome 3"/>
</dbReference>
<comment type="domain">
    <text evidence="9">The twin Cx2C motifs are involved in the recognition by the mitochondrial MIA40-ERV1 disulfide relay system. The formation of 2 disulfide bonds in the Cx2C motifs through dithiol/disulfide exchange reactions effectively traps the protein in the mitochondrial intermembrane space.</text>
</comment>
<keyword evidence="5 9" id="KW-0479">Metal-binding</keyword>
<evidence type="ECO:0000256" key="10">
    <source>
        <dbReference type="SAM" id="MobiDB-lite"/>
    </source>
</evidence>
<keyword evidence="4 9" id="KW-0963">Cytoplasm</keyword>
<dbReference type="Gene3D" id="3.40.50.11000">
    <property type="entry name" value="Fe-S cluster assembly protein Dre2, N-terminal domain"/>
    <property type="match status" value="1"/>
</dbReference>
<feature type="region of interest" description="Fe-S binding site B" evidence="9">
    <location>
        <begin position="304"/>
        <end position="318"/>
    </location>
</feature>
<gene>
    <name evidence="13" type="primary">DRE2</name>
    <name evidence="13" type="ORF">FIM1_1952</name>
</gene>
<evidence type="ECO:0000259" key="11">
    <source>
        <dbReference type="Pfam" id="PF05093"/>
    </source>
</evidence>
<evidence type="ECO:0000256" key="3">
    <source>
        <dbReference type="ARBA" id="ARBA00022485"/>
    </source>
</evidence>
<comment type="subcellular location">
    <subcellularLocation>
        <location evidence="9">Cytoplasm</location>
    </subcellularLocation>
    <subcellularLocation>
        <location evidence="9">Mitochondrion intermembrane space</location>
    </subcellularLocation>
</comment>
<organism evidence="13 14">
    <name type="scientific">Kluyveromyces marxianus</name>
    <name type="common">Yeast</name>
    <name type="synonym">Candida kefyr</name>
    <dbReference type="NCBI Taxonomy" id="4911"/>
    <lineage>
        <taxon>Eukaryota</taxon>
        <taxon>Fungi</taxon>
        <taxon>Dikarya</taxon>
        <taxon>Ascomycota</taxon>
        <taxon>Saccharomycotina</taxon>
        <taxon>Saccharomycetes</taxon>
        <taxon>Saccharomycetales</taxon>
        <taxon>Saccharomycetaceae</taxon>
        <taxon>Kluyveromyces</taxon>
    </lineage>
</organism>
<feature type="binding site" evidence="9">
    <location>
        <position position="304"/>
    </location>
    <ligand>
        <name>[4Fe-4S] cluster</name>
        <dbReference type="ChEBI" id="CHEBI:49883"/>
    </ligand>
</feature>
<dbReference type="PANTHER" id="PTHR13273">
    <property type="entry name" value="ANAMORSIN"/>
    <property type="match status" value="1"/>
</dbReference>
<proteinExistence type="inferred from homology"/>
<comment type="cofactor">
    <cofactor evidence="1 9">
        <name>[4Fe-4S] cluster</name>
        <dbReference type="ChEBI" id="CHEBI:49883"/>
    </cofactor>
</comment>
<comment type="similarity">
    <text evidence="2 9">Belongs to the anamorsin family.</text>
</comment>
<comment type="domain">
    <text evidence="9">The C-terminal domain binds 2 Fe-S clusters but is otherwise mostly in an intrinsically disordered conformation.</text>
</comment>
<comment type="domain">
    <text evidence="9">The N-terminal domain has structural similarity with S-adenosyl-L-methionine-dependent methyltransferases, but does not bind S-adenosyl-L-methionine. It is required for correct assembly of the 2 Fe-S clusters.</text>
</comment>
<feature type="short sequence motif" description="Cx2C motif 1" evidence="9">
    <location>
        <begin position="304"/>
        <end position="307"/>
    </location>
</feature>
<evidence type="ECO:0000259" key="12">
    <source>
        <dbReference type="Pfam" id="PF16803"/>
    </source>
</evidence>
<feature type="region of interest" description="Fe-S binding site A" evidence="9">
    <location>
        <begin position="245"/>
        <end position="261"/>
    </location>
</feature>
<evidence type="ECO:0000256" key="8">
    <source>
        <dbReference type="ARBA" id="ARBA00023128"/>
    </source>
</evidence>
<dbReference type="HAMAP" id="MF_03115">
    <property type="entry name" value="Anamorsin"/>
    <property type="match status" value="1"/>
</dbReference>
<feature type="binding site" evidence="9">
    <location>
        <position position="245"/>
    </location>
    <ligand>
        <name>[2Fe-2S] cluster</name>
        <dbReference type="ChEBI" id="CHEBI:190135"/>
    </ligand>
</feature>
<evidence type="ECO:0000256" key="4">
    <source>
        <dbReference type="ARBA" id="ARBA00022490"/>
    </source>
</evidence>
<feature type="binding site" evidence="9">
    <location>
        <position position="315"/>
    </location>
    <ligand>
        <name>[4Fe-4S] cluster</name>
        <dbReference type="ChEBI" id="CHEBI:49883"/>
    </ligand>
</feature>
<dbReference type="EMBL" id="CP015056">
    <property type="protein sequence ID" value="QGN15263.1"/>
    <property type="molecule type" value="Genomic_DNA"/>
</dbReference>
<sequence length="341" mass="37421">MTVDEIALVLIHPAVTQEPELLESVKRGTVLLNTNIDGQYLINKLNDGSVSLESEKYDVIYYVTVEKPEEIQFPSRLIPVLGKALKFGGRLYGLSDKLKVDALLNGFEVVNASEASGSEYHWLRKQNAVQQSAPVSISLKNGASAKTAGLPSFKRLSSKPEGSKKKLPTFSKLSEKVSSVKLTSSDLECDPDVSDDDNDGDSVADDKSKFFDEFEDPETGADSIDEDALITEISLENDEITMIQCGKTKQRRKKACKDCTCGLKEMEEQEIESRRLKQQQVIKFSEEELTEIDFTIEGKKVGGCGSCALGDAFRCSGCPYLGLPAFKPGQPINLNSISDDL</sequence>
<dbReference type="Pfam" id="PF16803">
    <property type="entry name" value="DRE2_N"/>
    <property type="match status" value="1"/>
</dbReference>
<feature type="binding site" evidence="9">
    <location>
        <position position="318"/>
    </location>
    <ligand>
        <name>[4Fe-4S] cluster</name>
        <dbReference type="ChEBI" id="CHEBI:49883"/>
    </ligand>
</feature>
<dbReference type="InterPro" id="IPR031838">
    <property type="entry name" value="Dre2_N"/>
</dbReference>
<evidence type="ECO:0000313" key="14">
    <source>
        <dbReference type="Proteomes" id="UP000422736"/>
    </source>
</evidence>
<dbReference type="PANTHER" id="PTHR13273:SF14">
    <property type="entry name" value="ANAMORSIN"/>
    <property type="match status" value="1"/>
</dbReference>